<organism evidence="3 4">
    <name type="scientific">Penicillium canescens</name>
    <dbReference type="NCBI Taxonomy" id="5083"/>
    <lineage>
        <taxon>Eukaryota</taxon>
        <taxon>Fungi</taxon>
        <taxon>Dikarya</taxon>
        <taxon>Ascomycota</taxon>
        <taxon>Pezizomycotina</taxon>
        <taxon>Eurotiomycetes</taxon>
        <taxon>Eurotiomycetidae</taxon>
        <taxon>Eurotiales</taxon>
        <taxon>Aspergillaceae</taxon>
        <taxon>Penicillium</taxon>
    </lineage>
</organism>
<evidence type="ECO:0000313" key="3">
    <source>
        <dbReference type="EMBL" id="KAJ6029841.1"/>
    </source>
</evidence>
<dbReference type="PANTHER" id="PTHR48081">
    <property type="entry name" value="AB HYDROLASE SUPERFAMILY PROTEIN C4A8.06C"/>
    <property type="match status" value="1"/>
</dbReference>
<dbReference type="GO" id="GO:0016787">
    <property type="term" value="F:hydrolase activity"/>
    <property type="evidence" value="ECO:0007669"/>
    <property type="project" value="UniProtKB-KW"/>
</dbReference>
<reference evidence="3" key="2">
    <citation type="submission" date="2023-01" db="EMBL/GenBank/DDBJ databases">
        <authorList>
            <person name="Petersen C."/>
        </authorList>
    </citation>
    <scope>NUCLEOTIDE SEQUENCE</scope>
    <source>
        <strain evidence="3">IBT 15450</strain>
    </source>
</reference>
<dbReference type="EMBL" id="JAQJZL010000014">
    <property type="protein sequence ID" value="KAJ6029841.1"/>
    <property type="molecule type" value="Genomic_DNA"/>
</dbReference>
<proteinExistence type="predicted"/>
<dbReference type="Proteomes" id="UP001219568">
    <property type="component" value="Unassembled WGS sequence"/>
</dbReference>
<dbReference type="GO" id="GO:0017000">
    <property type="term" value="P:antibiotic biosynthetic process"/>
    <property type="evidence" value="ECO:0007669"/>
    <property type="project" value="UniProtKB-ARBA"/>
</dbReference>
<keyword evidence="1" id="KW-0378">Hydrolase</keyword>
<evidence type="ECO:0000313" key="4">
    <source>
        <dbReference type="Proteomes" id="UP001219568"/>
    </source>
</evidence>
<dbReference type="GO" id="GO:0072330">
    <property type="term" value="P:monocarboxylic acid biosynthetic process"/>
    <property type="evidence" value="ECO:0007669"/>
    <property type="project" value="UniProtKB-ARBA"/>
</dbReference>
<protein>
    <recommendedName>
        <fullName evidence="2">Alpha/beta hydrolase fold-3 domain-containing protein</fullName>
    </recommendedName>
</protein>
<dbReference type="Pfam" id="PF07859">
    <property type="entry name" value="Abhydrolase_3"/>
    <property type="match status" value="1"/>
</dbReference>
<gene>
    <name evidence="3" type="ORF">N7460_010107</name>
</gene>
<accession>A0AAD6I3X3</accession>
<dbReference type="Gene3D" id="3.40.50.1820">
    <property type="entry name" value="alpha/beta hydrolase"/>
    <property type="match status" value="1"/>
</dbReference>
<evidence type="ECO:0000259" key="2">
    <source>
        <dbReference type="Pfam" id="PF07859"/>
    </source>
</evidence>
<reference evidence="3" key="1">
    <citation type="journal article" date="2023" name="IMA Fungus">
        <title>Comparative genomic study of the Penicillium genus elucidates a diverse pangenome and 15 lateral gene transfer events.</title>
        <authorList>
            <person name="Petersen C."/>
            <person name="Sorensen T."/>
            <person name="Nielsen M.R."/>
            <person name="Sondergaard T.E."/>
            <person name="Sorensen J.L."/>
            <person name="Fitzpatrick D.A."/>
            <person name="Frisvad J.C."/>
            <person name="Nielsen K.L."/>
        </authorList>
    </citation>
    <scope>NUCLEOTIDE SEQUENCE</scope>
    <source>
        <strain evidence="3">IBT 15450</strain>
    </source>
</reference>
<dbReference type="SUPFAM" id="SSF53474">
    <property type="entry name" value="alpha/beta-Hydrolases"/>
    <property type="match status" value="1"/>
</dbReference>
<sequence>MNFPYISHYSTSAGASSTLPRPSYDPALETIRRHFSSDSSPSVESIRIGFNDFDIDAILAQYDHLEHKEYTITSQEQNVSHEILLSVFKNKGSTSNTRPAIYHIHGGGQISGTRLSGIGSVFPWYRGIDAVHITVEYRLAPEHPAPAAFSDCYTGLVWVADNAEELGIDSKKILIQGLSGGGPLAAACAIKARNKRYPELCAQLLCAPMLDCSGKSVSEQQYEDGAVWSGKTNKMAWDCVLGRDDGSNIESKPSAGPVNELVSPLLATDMVGVAQAFIDVGEAEVFRDGAVEYASMLWKNGVSAELHVWPGAWHGFYLLAPDVPVSRAAIEAKKSWIRRVLDCA</sequence>
<dbReference type="InterPro" id="IPR029058">
    <property type="entry name" value="AB_hydrolase_fold"/>
</dbReference>
<keyword evidence="4" id="KW-1185">Reference proteome</keyword>
<comment type="caution">
    <text evidence="3">The sequence shown here is derived from an EMBL/GenBank/DDBJ whole genome shotgun (WGS) entry which is preliminary data.</text>
</comment>
<dbReference type="AlphaFoldDB" id="A0AAD6I3X3"/>
<dbReference type="PANTHER" id="PTHR48081:SF8">
    <property type="entry name" value="ALPHA_BETA HYDROLASE FOLD-3 DOMAIN-CONTAINING PROTEIN-RELATED"/>
    <property type="match status" value="1"/>
</dbReference>
<evidence type="ECO:0000256" key="1">
    <source>
        <dbReference type="ARBA" id="ARBA00022801"/>
    </source>
</evidence>
<name>A0AAD6I3X3_PENCN</name>
<dbReference type="InterPro" id="IPR013094">
    <property type="entry name" value="AB_hydrolase_3"/>
</dbReference>
<feature type="domain" description="Alpha/beta hydrolase fold-3" evidence="2">
    <location>
        <begin position="102"/>
        <end position="317"/>
    </location>
</feature>
<dbReference type="InterPro" id="IPR050300">
    <property type="entry name" value="GDXG_lipolytic_enzyme"/>
</dbReference>